<evidence type="ECO:0000256" key="1">
    <source>
        <dbReference type="SAM" id="MobiDB-lite"/>
    </source>
</evidence>
<comment type="caution">
    <text evidence="3">The sequence shown here is derived from an EMBL/GenBank/DDBJ whole genome shotgun (WGS) entry which is preliminary data.</text>
</comment>
<proteinExistence type="predicted"/>
<protein>
    <recommendedName>
        <fullName evidence="5">AI-2E family transporter</fullName>
    </recommendedName>
</protein>
<reference evidence="3 4" key="1">
    <citation type="submission" date="2024-08" db="EMBL/GenBank/DDBJ databases">
        <title>Heavy metals resistant antinobacteria isolated from wastewater.</title>
        <authorList>
            <person name="Roman Ponce B."/>
            <person name="Blanco Mercado M.A."/>
            <person name="Avila Aldana I.N."/>
            <person name="Morales Arrieta S."/>
        </authorList>
    </citation>
    <scope>NUCLEOTIDE SEQUENCE [LARGE SCALE GENOMIC DNA]</scope>
    <source>
        <strain evidence="4">sma-1</strain>
    </source>
</reference>
<keyword evidence="4" id="KW-1185">Reference proteome</keyword>
<keyword evidence="2" id="KW-0472">Membrane</keyword>
<feature type="region of interest" description="Disordered" evidence="1">
    <location>
        <begin position="1"/>
        <end position="20"/>
    </location>
</feature>
<name>A0ABV5EN21_9MICO</name>
<evidence type="ECO:0000313" key="3">
    <source>
        <dbReference type="EMBL" id="MFB8891369.1"/>
    </source>
</evidence>
<evidence type="ECO:0008006" key="5">
    <source>
        <dbReference type="Google" id="ProtNLM"/>
    </source>
</evidence>
<keyword evidence="2" id="KW-1133">Transmembrane helix</keyword>
<feature type="transmembrane region" description="Helical" evidence="2">
    <location>
        <begin position="29"/>
        <end position="52"/>
    </location>
</feature>
<dbReference type="RefSeq" id="WP_112617714.1">
    <property type="nucleotide sequence ID" value="NZ_JBHLHV010000001.1"/>
</dbReference>
<accession>A0ABV5EN21</accession>
<evidence type="ECO:0000313" key="4">
    <source>
        <dbReference type="Proteomes" id="UP001589643"/>
    </source>
</evidence>
<keyword evidence="2" id="KW-0812">Transmembrane</keyword>
<dbReference type="Proteomes" id="UP001589643">
    <property type="component" value="Unassembled WGS sequence"/>
</dbReference>
<dbReference type="EMBL" id="JBHLHV010000001">
    <property type="protein sequence ID" value="MFB8891369.1"/>
    <property type="molecule type" value="Genomic_DNA"/>
</dbReference>
<evidence type="ECO:0000256" key="2">
    <source>
        <dbReference type="SAM" id="Phobius"/>
    </source>
</evidence>
<organism evidence="3 4">
    <name type="scientific">Microbacterium plantarum</name>
    <dbReference type="NCBI Taxonomy" id="1816425"/>
    <lineage>
        <taxon>Bacteria</taxon>
        <taxon>Bacillati</taxon>
        <taxon>Actinomycetota</taxon>
        <taxon>Actinomycetes</taxon>
        <taxon>Micrococcales</taxon>
        <taxon>Microbacteriaceae</taxon>
        <taxon>Microbacterium</taxon>
    </lineage>
</organism>
<gene>
    <name evidence="3" type="ORF">AB7P39_00785</name>
</gene>
<sequence>MTQLTTLDDEAPGEIDGDRARDGADVVRGIAIAIALSLAVWATLGGAAYAFAQVVLAVTD</sequence>